<dbReference type="PANTHER" id="PTHR46244">
    <property type="entry name" value="PHOSPHOENOLPYRUVATE-PROTEIN PHOSPHOTRANSFERASE"/>
    <property type="match status" value="1"/>
</dbReference>
<dbReference type="Gene3D" id="3.20.20.60">
    <property type="entry name" value="Phosphoenolpyruvate-binding domains"/>
    <property type="match status" value="1"/>
</dbReference>
<dbReference type="InterPro" id="IPR015813">
    <property type="entry name" value="Pyrv/PenolPyrv_kinase-like_dom"/>
</dbReference>
<evidence type="ECO:0000313" key="3">
    <source>
        <dbReference type="Proteomes" id="UP000179242"/>
    </source>
</evidence>
<gene>
    <name evidence="2" type="ORF">A2438_07475</name>
</gene>
<organism evidence="2 3">
    <name type="scientific">candidate division WOR-1 bacterium RIFOXYC2_FULL_46_14</name>
    <dbReference type="NCBI Taxonomy" id="1802587"/>
    <lineage>
        <taxon>Bacteria</taxon>
        <taxon>Bacillati</taxon>
        <taxon>Saganbacteria</taxon>
    </lineage>
</organism>
<feature type="domain" description="PEP-utilising enzyme C-terminal" evidence="1">
    <location>
        <begin position="278"/>
        <end position="581"/>
    </location>
</feature>
<dbReference type="InterPro" id="IPR036618">
    <property type="entry name" value="PtsI_HPr-bd_sf"/>
</dbReference>
<dbReference type="Gene3D" id="3.50.30.10">
    <property type="entry name" value="Phosphohistidine domain"/>
    <property type="match status" value="1"/>
</dbReference>
<dbReference type="InterPro" id="IPR040442">
    <property type="entry name" value="Pyrv_kinase-like_dom_sf"/>
</dbReference>
<reference evidence="2 3" key="1">
    <citation type="journal article" date="2016" name="Nat. Commun.">
        <title>Thousands of microbial genomes shed light on interconnected biogeochemical processes in an aquifer system.</title>
        <authorList>
            <person name="Anantharaman K."/>
            <person name="Brown C.T."/>
            <person name="Hug L.A."/>
            <person name="Sharon I."/>
            <person name="Castelle C.J."/>
            <person name="Probst A.J."/>
            <person name="Thomas B.C."/>
            <person name="Singh A."/>
            <person name="Wilkins M.J."/>
            <person name="Karaoz U."/>
            <person name="Brodie E.L."/>
            <person name="Williams K.H."/>
            <person name="Hubbard S.S."/>
            <person name="Banfield J.F."/>
        </authorList>
    </citation>
    <scope>NUCLEOTIDE SEQUENCE [LARGE SCALE GENOMIC DNA]</scope>
</reference>
<dbReference type="AlphaFoldDB" id="A0A1F4U8D4"/>
<dbReference type="Pfam" id="PF02896">
    <property type="entry name" value="PEP-utilizers_C"/>
    <property type="match status" value="1"/>
</dbReference>
<protein>
    <recommendedName>
        <fullName evidence="1">PEP-utilising enzyme C-terminal domain-containing protein</fullName>
    </recommendedName>
</protein>
<dbReference type="Proteomes" id="UP000179242">
    <property type="component" value="Unassembled WGS sequence"/>
</dbReference>
<comment type="caution">
    <text evidence="2">The sequence shown here is derived from an EMBL/GenBank/DDBJ whole genome shotgun (WGS) entry which is preliminary data.</text>
</comment>
<evidence type="ECO:0000259" key="1">
    <source>
        <dbReference type="Pfam" id="PF02896"/>
    </source>
</evidence>
<accession>A0A1F4U8D4</accession>
<dbReference type="GO" id="GO:0009401">
    <property type="term" value="P:phosphoenolpyruvate-dependent sugar phosphotransferase system"/>
    <property type="evidence" value="ECO:0007669"/>
    <property type="project" value="InterPro"/>
</dbReference>
<dbReference type="GO" id="GO:0016772">
    <property type="term" value="F:transferase activity, transferring phosphorus-containing groups"/>
    <property type="evidence" value="ECO:0007669"/>
    <property type="project" value="InterPro"/>
</dbReference>
<dbReference type="PANTHER" id="PTHR46244:SF3">
    <property type="entry name" value="PHOSPHOENOLPYRUVATE-PROTEIN PHOSPHOTRANSFERASE"/>
    <property type="match status" value="1"/>
</dbReference>
<dbReference type="EMBL" id="MEUJ01000001">
    <property type="protein sequence ID" value="OGC41161.1"/>
    <property type="molecule type" value="Genomic_DNA"/>
</dbReference>
<dbReference type="InterPro" id="IPR050499">
    <property type="entry name" value="PEP-utilizing_PTS_enzyme"/>
</dbReference>
<dbReference type="InterPro" id="IPR036637">
    <property type="entry name" value="Phosphohistidine_dom_sf"/>
</dbReference>
<dbReference type="Gene3D" id="1.10.274.10">
    <property type="entry name" value="PtsI, HPr-binding domain"/>
    <property type="match status" value="1"/>
</dbReference>
<name>A0A1F4U8D4_UNCSA</name>
<dbReference type="SUPFAM" id="SSF51621">
    <property type="entry name" value="Phosphoenolpyruvate/pyruvate domain"/>
    <property type="match status" value="1"/>
</dbReference>
<dbReference type="SUPFAM" id="SSF52009">
    <property type="entry name" value="Phosphohistidine domain"/>
    <property type="match status" value="1"/>
</dbReference>
<evidence type="ECO:0000313" key="2">
    <source>
        <dbReference type="EMBL" id="OGC41161.1"/>
    </source>
</evidence>
<dbReference type="InterPro" id="IPR000121">
    <property type="entry name" value="PEP_util_C"/>
</dbReference>
<sequence>MLLLSPLCVLGLFGVTGTASKGRPERFEIRGQSIFPKYAMGRVLVIKEENDLSSFPCRIGLSDEEVEAKTARLQRVFERVGQALTDIAGITGELSGLEGIFGEMREFLLDHMREQKTNLASAINAFLDTEACIALKNSSDAKFSSIYQDIVRLGLKLLNIYRGNFFDVQEEISKYKRRDIIIAAEDICPSDLAALCGTDSVKGVLRKTGNLMDHNSIGIRNKGCAGMVSLEKGFGNIRSDNYVIIDGHRQFIIVNPTRAEIKKYRALIDKQNQIEKMTAKTRNRPAKTKEEVTIDLYGNVMQEEDLPLLRQKKAVGIGLVRTEAFIAKDRGESRPSPPTKEDQAVYYEDIVYASPGSVTFRTVDVSKDKQLPFVIPLSENNLSDPRKIGIGACLDMSSPYYSIFRDQLAALLGLDFRNKTIKIMFPLVLEPRQLEKAMGMVSDIIGNNPKKKERFAFGIMVEHPETVANLPQFLENPDLQFISVGTNDLTQYSTKVSRYSEEKTANELDPRHLKQLAHIYDHVKTANEKRREREFSEIDLSCCGDMGNTYYGFLTLLAYGIRKISIATPFIDAARFIVQNIVFSDLAILRSRLQDATTPEMARWLIDKFIEEKIEDGSWDGGLKKLFGHLKSGVAT</sequence>
<proteinExistence type="predicted"/>